<comment type="caution">
    <text evidence="3">The sequence shown here is derived from an EMBL/GenBank/DDBJ whole genome shotgun (WGS) entry which is preliminary data.</text>
</comment>
<sequence>MNITVFSFTKNGEDINIRLMDILKNNNISSYTMPKYISDSRMKAFTDLKETVKEHFSDDAIIFVGATGIAIRSIAPYVKDKFSDPAVLVIDELGRYVISLLSGHVGGANELAEYIGGALGATPIITTATDINGEFAVDVFAKKHSLIISSRKLAKDVSAALLDKKAVDIDSDIDGINVEDIQKKLNPLNEDCELRVRITDRVYDDDVLTLIPKDIYLGVGCKKNTNSQKMWDFVNEVLKEEGIDIRAVKAVGSIDIKKDENAIKELADKLLVPFNTFSKDELNEVEGEFNESDFVKQTVGVGNVCERSVLIQCNNLILKKTAKDGMTLAIGRGLYGISDS</sequence>
<evidence type="ECO:0000313" key="3">
    <source>
        <dbReference type="EMBL" id="RRJ26580.1"/>
    </source>
</evidence>
<dbReference type="InterPro" id="IPR021744">
    <property type="entry name" value="CbiG_N"/>
</dbReference>
<dbReference type="GO" id="GO:0009236">
    <property type="term" value="P:cobalamin biosynthetic process"/>
    <property type="evidence" value="ECO:0007669"/>
    <property type="project" value="InterPro"/>
</dbReference>
<evidence type="ECO:0000313" key="4">
    <source>
        <dbReference type="Proteomes" id="UP000272490"/>
    </source>
</evidence>
<dbReference type="PANTHER" id="PTHR37477:SF1">
    <property type="entry name" value="COBALT-PRECORRIN-5A HYDROLASE"/>
    <property type="match status" value="1"/>
</dbReference>
<dbReference type="EMBL" id="RRCO01000001">
    <property type="protein sequence ID" value="RRJ26580.1"/>
    <property type="molecule type" value="Genomic_DNA"/>
</dbReference>
<dbReference type="AlphaFoldDB" id="A0A3P3R1P3"/>
<dbReference type="InterPro" id="IPR052553">
    <property type="entry name" value="CbiG_hydrolase"/>
</dbReference>
<organism evidence="3 4">
    <name type="scientific">Lachnoanaerobaculum gingivalis</name>
    <dbReference type="NCBI Taxonomy" id="2490855"/>
    <lineage>
        <taxon>Bacteria</taxon>
        <taxon>Bacillati</taxon>
        <taxon>Bacillota</taxon>
        <taxon>Clostridia</taxon>
        <taxon>Lachnospirales</taxon>
        <taxon>Lachnospiraceae</taxon>
        <taxon>Lachnoanaerobaculum</taxon>
    </lineage>
</organism>
<dbReference type="Pfam" id="PF11760">
    <property type="entry name" value="CbiG_N"/>
    <property type="match status" value="1"/>
</dbReference>
<dbReference type="NCBIfam" id="NF004466">
    <property type="entry name" value="PRK05788.1-4"/>
    <property type="match status" value="1"/>
</dbReference>
<dbReference type="EC" id="3.7.1.12" evidence="3"/>
<proteinExistence type="predicted"/>
<dbReference type="SUPFAM" id="SSF159664">
    <property type="entry name" value="CobE/GbiG C-terminal domain-like"/>
    <property type="match status" value="1"/>
</dbReference>
<dbReference type="Proteomes" id="UP000272490">
    <property type="component" value="Unassembled WGS sequence"/>
</dbReference>
<feature type="domain" description="Cobalamin synthesis G N-terminal" evidence="2">
    <location>
        <begin position="51"/>
        <end position="130"/>
    </location>
</feature>
<dbReference type="OrthoDB" id="9781023at2"/>
<dbReference type="InterPro" id="IPR038029">
    <property type="entry name" value="GbiG_N_sf"/>
</dbReference>
<accession>A0A3P3R1P3</accession>
<dbReference type="PANTHER" id="PTHR37477">
    <property type="entry name" value="COBALT-PRECORRIN-5A HYDROLASE"/>
    <property type="match status" value="1"/>
</dbReference>
<name>A0A3P3R1P3_9FIRM</name>
<evidence type="ECO:0000259" key="2">
    <source>
        <dbReference type="Pfam" id="PF11760"/>
    </source>
</evidence>
<gene>
    <name evidence="3" type="primary">cbiG</name>
    <name evidence="3" type="ORF">EHV10_00685</name>
</gene>
<dbReference type="RefSeq" id="WP_128672960.1">
    <property type="nucleotide sequence ID" value="NZ_CAUQHB010000001.1"/>
</dbReference>
<keyword evidence="3" id="KW-0378">Hydrolase</keyword>
<dbReference type="InterPro" id="IPR036518">
    <property type="entry name" value="CobE/GbiG_C_sf"/>
</dbReference>
<reference evidence="3 4" key="1">
    <citation type="submission" date="2018-11" db="EMBL/GenBank/DDBJ databases">
        <title>Genome sequencing of Lachnoanaerobaculum sp. KCOM 2030 (= ChDC B114).</title>
        <authorList>
            <person name="Kook J.-K."/>
            <person name="Park S.-N."/>
            <person name="Lim Y.K."/>
        </authorList>
    </citation>
    <scope>NUCLEOTIDE SEQUENCE [LARGE SCALE GENOMIC DNA]</scope>
    <source>
        <strain evidence="3 4">KCOM 2030</strain>
    </source>
</reference>
<dbReference type="Pfam" id="PF01890">
    <property type="entry name" value="CbiG_C"/>
    <property type="match status" value="1"/>
</dbReference>
<dbReference type="Gene3D" id="3.30.420.180">
    <property type="entry name" value="CobE/GbiG C-terminal domain"/>
    <property type="match status" value="1"/>
</dbReference>
<keyword evidence="4" id="KW-1185">Reference proteome</keyword>
<evidence type="ECO:0000259" key="1">
    <source>
        <dbReference type="Pfam" id="PF01890"/>
    </source>
</evidence>
<protein>
    <submittedName>
        <fullName evidence="3">Cobalt-precorrin 5A hydrolase</fullName>
        <ecNumber evidence="3">3.7.1.12</ecNumber>
    </submittedName>
</protein>
<dbReference type="InterPro" id="IPR002750">
    <property type="entry name" value="CobE/GbiG_C"/>
</dbReference>
<dbReference type="GO" id="GO:0043779">
    <property type="term" value="F:cobalt-precorrin-5A acetaldehyde-lyase activity"/>
    <property type="evidence" value="ECO:0007669"/>
    <property type="project" value="UniProtKB-EC"/>
</dbReference>
<dbReference type="SUPFAM" id="SSF159672">
    <property type="entry name" value="CbiG N-terminal domain-like"/>
    <property type="match status" value="1"/>
</dbReference>
<feature type="domain" description="CobE/GbiG C-terminal" evidence="1">
    <location>
        <begin position="215"/>
        <end position="330"/>
    </location>
</feature>
<dbReference type="Gene3D" id="3.40.50.11220">
    <property type="match status" value="1"/>
</dbReference>